<dbReference type="AlphaFoldDB" id="A0AAF0R6W6"/>
<gene>
    <name evidence="1" type="ORF">MTR67_027165</name>
</gene>
<protein>
    <submittedName>
        <fullName evidence="1">Uncharacterized protein</fullName>
    </submittedName>
</protein>
<dbReference type="EMBL" id="CP133617">
    <property type="protein sequence ID" value="WMV33780.1"/>
    <property type="molecule type" value="Genomic_DNA"/>
</dbReference>
<keyword evidence="2" id="KW-1185">Reference proteome</keyword>
<organism evidence="1 2">
    <name type="scientific">Solanum verrucosum</name>
    <dbReference type="NCBI Taxonomy" id="315347"/>
    <lineage>
        <taxon>Eukaryota</taxon>
        <taxon>Viridiplantae</taxon>
        <taxon>Streptophyta</taxon>
        <taxon>Embryophyta</taxon>
        <taxon>Tracheophyta</taxon>
        <taxon>Spermatophyta</taxon>
        <taxon>Magnoliopsida</taxon>
        <taxon>eudicotyledons</taxon>
        <taxon>Gunneridae</taxon>
        <taxon>Pentapetalae</taxon>
        <taxon>asterids</taxon>
        <taxon>lamiids</taxon>
        <taxon>Solanales</taxon>
        <taxon>Solanaceae</taxon>
        <taxon>Solanoideae</taxon>
        <taxon>Solaneae</taxon>
        <taxon>Solanum</taxon>
    </lineage>
</organism>
<proteinExistence type="predicted"/>
<sequence>MDMSLAKLLNELQAAETIIKQQAPAAFLVDKVGPSFSKQAKIQKKKKNPRQTVTPGVLRVVCLTQKASAFIVSSLDTVKTKLVNELQSAETIIKQQALTAFLVDKAGPSSSKPAKFQKKQKKPR</sequence>
<accession>A0AAF0R6W6</accession>
<reference evidence="1" key="1">
    <citation type="submission" date="2023-08" db="EMBL/GenBank/DDBJ databases">
        <title>A de novo genome assembly of Solanum verrucosum Schlechtendal, a Mexican diploid species geographically isolated from the other diploid A-genome species in potato relatives.</title>
        <authorList>
            <person name="Hosaka K."/>
        </authorList>
    </citation>
    <scope>NUCLEOTIDE SEQUENCE</scope>
    <source>
        <tissue evidence="1">Young leaves</tissue>
    </source>
</reference>
<dbReference type="Proteomes" id="UP001234989">
    <property type="component" value="Chromosome 6"/>
</dbReference>
<evidence type="ECO:0000313" key="2">
    <source>
        <dbReference type="Proteomes" id="UP001234989"/>
    </source>
</evidence>
<name>A0AAF0R6W6_SOLVR</name>
<evidence type="ECO:0000313" key="1">
    <source>
        <dbReference type="EMBL" id="WMV33780.1"/>
    </source>
</evidence>